<dbReference type="Proteomes" id="UP000887564">
    <property type="component" value="Unplaced"/>
</dbReference>
<dbReference type="AlphaFoldDB" id="A0A914RQT2"/>
<organism evidence="2 3">
    <name type="scientific">Parascaris equorum</name>
    <name type="common">Equine roundworm</name>
    <dbReference type="NCBI Taxonomy" id="6256"/>
    <lineage>
        <taxon>Eukaryota</taxon>
        <taxon>Metazoa</taxon>
        <taxon>Ecdysozoa</taxon>
        <taxon>Nematoda</taxon>
        <taxon>Chromadorea</taxon>
        <taxon>Rhabditida</taxon>
        <taxon>Spirurina</taxon>
        <taxon>Ascaridomorpha</taxon>
        <taxon>Ascaridoidea</taxon>
        <taxon>Ascarididae</taxon>
        <taxon>Parascaris</taxon>
    </lineage>
</organism>
<keyword evidence="2" id="KW-1185">Reference proteome</keyword>
<dbReference type="SUPFAM" id="SSF90257">
    <property type="entry name" value="Myosin rod fragments"/>
    <property type="match status" value="1"/>
</dbReference>
<evidence type="ECO:0000313" key="2">
    <source>
        <dbReference type="Proteomes" id="UP000887564"/>
    </source>
</evidence>
<protein>
    <submittedName>
        <fullName evidence="3">Uncharacterized protein</fullName>
    </submittedName>
</protein>
<accession>A0A914RQT2</accession>
<keyword evidence="1" id="KW-0175">Coiled coil</keyword>
<reference evidence="3" key="1">
    <citation type="submission" date="2022-11" db="UniProtKB">
        <authorList>
            <consortium name="WormBaseParasite"/>
        </authorList>
    </citation>
    <scope>IDENTIFICATION</scope>
</reference>
<sequence>MVELTAELEALRESCSTQKKRITDAMQSMLRDLSEISPNYANAAKKVSNLESGSGDVTQRLEASEKELAECRLQLQQNELKNKTLQETIAEQEKTKRQLEEQVDALNEKLAASGGDVETHVSDEAKEQHTKQVAALRDEIAQKSKRIEELTVGSVRRCTSTCCRFSCITFCFVSCEVD</sequence>
<proteinExistence type="predicted"/>
<evidence type="ECO:0000313" key="3">
    <source>
        <dbReference type="WBParaSite" id="PEQ_0000428901-mRNA-1"/>
    </source>
</evidence>
<evidence type="ECO:0000256" key="1">
    <source>
        <dbReference type="SAM" id="Coils"/>
    </source>
</evidence>
<name>A0A914RQT2_PAREQ</name>
<feature type="coiled-coil region" evidence="1">
    <location>
        <begin position="61"/>
        <end position="153"/>
    </location>
</feature>
<dbReference type="WBParaSite" id="PEQ_0000428901-mRNA-1">
    <property type="protein sequence ID" value="PEQ_0000428901-mRNA-1"/>
    <property type="gene ID" value="PEQ_0000428901"/>
</dbReference>